<dbReference type="EC" id="2.2.1.6" evidence="6 10"/>
<evidence type="ECO:0000256" key="11">
    <source>
        <dbReference type="SAM" id="MobiDB-lite"/>
    </source>
</evidence>
<dbReference type="InterPro" id="IPR045865">
    <property type="entry name" value="ACT-like_dom_sf"/>
</dbReference>
<keyword evidence="10 13" id="KW-0808">Transferase</keyword>
<dbReference type="NCBIfam" id="TIGR00118">
    <property type="entry name" value="acolac_lg"/>
    <property type="match status" value="1"/>
</dbReference>
<comment type="caution">
    <text evidence="13">The sequence shown here is derived from an EMBL/GenBank/DDBJ whole genome shotgun (WGS) entry which is preliminary data.</text>
</comment>
<dbReference type="Pfam" id="PF22629">
    <property type="entry name" value="ACT_AHAS_ss"/>
    <property type="match status" value="1"/>
</dbReference>
<dbReference type="Gene3D" id="3.40.50.970">
    <property type="match status" value="2"/>
</dbReference>
<feature type="region of interest" description="Disordered" evidence="11">
    <location>
        <begin position="1"/>
        <end position="29"/>
    </location>
</feature>
<evidence type="ECO:0000256" key="2">
    <source>
        <dbReference type="ARBA" id="ARBA00005025"/>
    </source>
</evidence>
<dbReference type="InterPro" id="IPR029035">
    <property type="entry name" value="DHS-like_NAD/FAD-binding_dom"/>
</dbReference>
<comment type="cofactor">
    <cofactor evidence="10">
        <name>thiamine diphosphate</name>
        <dbReference type="ChEBI" id="CHEBI:58937"/>
    </cofactor>
    <text evidence="10">Binds 1 thiamine pyrophosphate per subunit.</text>
</comment>
<keyword evidence="14" id="KW-1185">Reference proteome</keyword>
<feature type="domain" description="ACT" evidence="12">
    <location>
        <begin position="616"/>
        <end position="690"/>
    </location>
</feature>
<dbReference type="Pfam" id="PF00205">
    <property type="entry name" value="TPP_enzyme_M"/>
    <property type="match status" value="1"/>
</dbReference>
<evidence type="ECO:0000256" key="10">
    <source>
        <dbReference type="RuleBase" id="RU003591"/>
    </source>
</evidence>
<dbReference type="PANTHER" id="PTHR18968">
    <property type="entry name" value="THIAMINE PYROPHOSPHATE ENZYMES"/>
    <property type="match status" value="1"/>
</dbReference>
<dbReference type="InterPro" id="IPR045229">
    <property type="entry name" value="TPP_enz"/>
</dbReference>
<evidence type="ECO:0000313" key="14">
    <source>
        <dbReference type="Proteomes" id="UP001515943"/>
    </source>
</evidence>
<dbReference type="InterPro" id="IPR029061">
    <property type="entry name" value="THDP-binding"/>
</dbReference>
<keyword evidence="10" id="KW-0479">Metal-binding</keyword>
<comment type="cofactor">
    <cofactor evidence="10">
        <name>Mg(2+)</name>
        <dbReference type="ChEBI" id="CHEBI:18420"/>
    </cofactor>
    <text evidence="10">Binds 1 Mg(2+) ion per subunit.</text>
</comment>
<dbReference type="InterPro" id="IPR019455">
    <property type="entry name" value="Acetolactate_synth_ssu_C"/>
</dbReference>
<dbReference type="GO" id="GO:0003984">
    <property type="term" value="F:acetolactate synthase activity"/>
    <property type="evidence" value="ECO:0007669"/>
    <property type="project" value="UniProtKB-EC"/>
</dbReference>
<keyword evidence="7 10" id="KW-0028">Amino-acid biosynthesis</keyword>
<dbReference type="InterPro" id="IPR039557">
    <property type="entry name" value="AHAS_ACT"/>
</dbReference>
<dbReference type="Gene3D" id="3.30.70.1150">
    <property type="entry name" value="ACT-like. Chain A, domain 2"/>
    <property type="match status" value="1"/>
</dbReference>
<evidence type="ECO:0000256" key="5">
    <source>
        <dbReference type="ARBA" id="ARBA00011744"/>
    </source>
</evidence>
<accession>A0ABX1FUF4</accession>
<feature type="region of interest" description="Disordered" evidence="11">
    <location>
        <begin position="446"/>
        <end position="613"/>
    </location>
</feature>
<evidence type="ECO:0000313" key="13">
    <source>
        <dbReference type="EMBL" id="NKE62464.1"/>
    </source>
</evidence>
<dbReference type="Pfam" id="PF10369">
    <property type="entry name" value="ALS_ss_C"/>
    <property type="match status" value="1"/>
</dbReference>
<dbReference type="Pfam" id="PF02776">
    <property type="entry name" value="TPP_enzyme_N"/>
    <property type="match status" value="1"/>
</dbReference>
<dbReference type="CDD" id="cd04878">
    <property type="entry name" value="ACT_AHAS"/>
    <property type="match status" value="1"/>
</dbReference>
<dbReference type="SUPFAM" id="SSF52518">
    <property type="entry name" value="Thiamin diphosphate-binding fold (THDP-binding)"/>
    <property type="match status" value="2"/>
</dbReference>
<comment type="similarity">
    <text evidence="4 10">Belongs to the TPP enzyme family.</text>
</comment>
<feature type="compositionally biased region" description="Basic residues" evidence="11">
    <location>
        <begin position="571"/>
        <end position="580"/>
    </location>
</feature>
<evidence type="ECO:0000256" key="9">
    <source>
        <dbReference type="ARBA" id="ARBA00048670"/>
    </source>
</evidence>
<organism evidence="13 14">
    <name type="scientific">Lentzea indica</name>
    <dbReference type="NCBI Taxonomy" id="2604800"/>
    <lineage>
        <taxon>Bacteria</taxon>
        <taxon>Bacillati</taxon>
        <taxon>Actinomycetota</taxon>
        <taxon>Actinomycetes</taxon>
        <taxon>Pseudonocardiales</taxon>
        <taxon>Pseudonocardiaceae</taxon>
        <taxon>Lentzea</taxon>
    </lineage>
</organism>
<reference evidence="13 14" key="1">
    <citation type="submission" date="2019-08" db="EMBL/GenBank/DDBJ databases">
        <title>Lentzea from Indian Himalayas.</title>
        <authorList>
            <person name="Mandal S."/>
            <person name="Mallick Gupta A."/>
            <person name="Maiti P.K."/>
            <person name="Sarkar J."/>
            <person name="Mandal S."/>
        </authorList>
    </citation>
    <scope>NUCLEOTIDE SEQUENCE [LARGE SCALE GENOMIC DNA]</scope>
    <source>
        <strain evidence="13 14">PSKA42</strain>
    </source>
</reference>
<dbReference type="Proteomes" id="UP001515943">
    <property type="component" value="Unassembled WGS sequence"/>
</dbReference>
<keyword evidence="10" id="KW-0460">Magnesium</keyword>
<comment type="pathway">
    <text evidence="1 10">Amino-acid biosynthesis; L-isoleucine biosynthesis; L-isoleucine from 2-oxobutanoate: step 1/4.</text>
</comment>
<dbReference type="InterPro" id="IPR012000">
    <property type="entry name" value="Thiamin_PyroP_enz_cen_dom"/>
</dbReference>
<dbReference type="Gene3D" id="3.40.50.1220">
    <property type="entry name" value="TPP-binding domain"/>
    <property type="match status" value="1"/>
</dbReference>
<comment type="subunit">
    <text evidence="5">Dimer of large and small chains.</text>
</comment>
<dbReference type="SUPFAM" id="SSF55021">
    <property type="entry name" value="ACT-like"/>
    <property type="match status" value="2"/>
</dbReference>
<dbReference type="Gene3D" id="3.30.70.260">
    <property type="match status" value="1"/>
</dbReference>
<evidence type="ECO:0000256" key="3">
    <source>
        <dbReference type="ARBA" id="ARBA00006341"/>
    </source>
</evidence>
<dbReference type="NCBIfam" id="TIGR00119">
    <property type="entry name" value="acolac_sm"/>
    <property type="match status" value="1"/>
</dbReference>
<dbReference type="InterPro" id="IPR054480">
    <property type="entry name" value="AHAS_small-like_ACT"/>
</dbReference>
<dbReference type="CDD" id="cd07035">
    <property type="entry name" value="TPP_PYR_POX_like"/>
    <property type="match status" value="1"/>
</dbReference>
<comment type="catalytic activity">
    <reaction evidence="9 10">
        <text>2 pyruvate + H(+) = (2S)-2-acetolactate + CO2</text>
        <dbReference type="Rhea" id="RHEA:25249"/>
        <dbReference type="ChEBI" id="CHEBI:15361"/>
        <dbReference type="ChEBI" id="CHEBI:15378"/>
        <dbReference type="ChEBI" id="CHEBI:16526"/>
        <dbReference type="ChEBI" id="CHEBI:58476"/>
        <dbReference type="EC" id="2.2.1.6"/>
    </reaction>
</comment>
<evidence type="ECO:0000256" key="6">
    <source>
        <dbReference type="ARBA" id="ARBA00013145"/>
    </source>
</evidence>
<evidence type="ECO:0000256" key="7">
    <source>
        <dbReference type="ARBA" id="ARBA00022605"/>
    </source>
</evidence>
<dbReference type="InterPro" id="IPR012001">
    <property type="entry name" value="Thiamin_PyroP_enz_TPP-bd_dom"/>
</dbReference>
<comment type="similarity">
    <text evidence="3">Belongs to the acetolactate synthase small subunit family.</text>
</comment>
<feature type="compositionally biased region" description="Basic and acidic residues" evidence="11">
    <location>
        <begin position="448"/>
        <end position="462"/>
    </location>
</feature>
<dbReference type="PROSITE" id="PS51671">
    <property type="entry name" value="ACT"/>
    <property type="match status" value="1"/>
</dbReference>
<keyword evidence="8 10" id="KW-0100">Branched-chain amino acid biosynthesis</keyword>
<sequence length="779" mass="84068">MTSAPSRQASEPTSPRPGPRPKPAPPSGAPIRVTGAQSLVRSLEAVGCEVVFGIPGGTILPAYDPLLDSTKVRHILVRHEQGAGHAATGYAQATGKVGVCMATSGPGATNLVTPIADANMDSVPIVAITGQQSRPLIGTDAFQEADICGITMPITKHNVLVTDPADIPRAIAEAFHIASTGRPGPVLVDIPKDVLQETTSFSWPPEMRLPGYRPTTRPHGKQVREAAKLIVNAHKPVLYVGGGVIKADAHAELLRLAEDTGIPVVTTLMARGAFPDSHQQHLGMPGMHGTVAAVAAMQKSDLLIALGARFDDRVTGQLSSFAPDAQIIHADIDPAEISKNRRADVPIVGDCKEIITELIDAVRTERETLAKQVDYAPWWETLNSIRETFPLGYDWPDDGTLSPQYAIERIGQLSPADTIYTAGVGQHQMWAAQFVKYEHPRTWINSGARHDGLRRSSRDGHQGRSAGSHGVGHRRRRLLPDDQPGARHLRHRGPAGEDRRDQQRQPGHGPPVAEPVLRRAVLQHGSGDAQAPHPRLQTSGGSSRLRGPARRVARGGGRGDREGAGDQRQAGRGRLRRRQGRPGVAHGRGGHRQLRDHGRSRHPPPVRRGSVMTRHTLSVLVEDKPGVLARVAGLFSRRGFNIESLAVGRTEYPDISRMTIVVSVDELPLEQVTKQLNKLINVIKIVELEPAASVQRQLVLIKVRADATVRSQVLETVQLFRAKVVDVSPEAVTIEATGTSEKLDALLRMLEPYGLREIVQSGMVAIGRGARSITATAVR</sequence>
<evidence type="ECO:0000259" key="12">
    <source>
        <dbReference type="PROSITE" id="PS51671"/>
    </source>
</evidence>
<dbReference type="SUPFAM" id="SSF52467">
    <property type="entry name" value="DHS-like NAD/FAD-binding domain"/>
    <property type="match status" value="1"/>
</dbReference>
<dbReference type="InterPro" id="IPR027271">
    <property type="entry name" value="Acetolactate_synth/TF_NikR_C"/>
</dbReference>
<dbReference type="NCBIfam" id="NF008864">
    <property type="entry name" value="PRK11895.1"/>
    <property type="match status" value="1"/>
</dbReference>
<comment type="pathway">
    <text evidence="2 10">Amino-acid biosynthesis; L-valine biosynthesis; L-valine from pyruvate: step 1/4.</text>
</comment>
<dbReference type="EMBL" id="VSRL01000252">
    <property type="protein sequence ID" value="NKE62464.1"/>
    <property type="molecule type" value="Genomic_DNA"/>
</dbReference>
<protein>
    <recommendedName>
        <fullName evidence="6 10">Acetolactate synthase</fullName>
        <ecNumber evidence="6 10">2.2.1.6</ecNumber>
    </recommendedName>
</protein>
<gene>
    <name evidence="13" type="primary">ilvB</name>
    <name evidence="13" type="ORF">FXN61_39315</name>
</gene>
<dbReference type="InterPro" id="IPR004789">
    <property type="entry name" value="Acetalactate_synth_ssu"/>
</dbReference>
<dbReference type="InterPro" id="IPR002912">
    <property type="entry name" value="ACT_dom"/>
</dbReference>
<feature type="compositionally biased region" description="Basic residues" evidence="11">
    <location>
        <begin position="588"/>
        <end position="605"/>
    </location>
</feature>
<keyword evidence="10" id="KW-0786">Thiamine pyrophosphate</keyword>
<feature type="compositionally biased region" description="Pro residues" evidence="11">
    <location>
        <begin position="14"/>
        <end position="28"/>
    </location>
</feature>
<dbReference type="InterPro" id="IPR012846">
    <property type="entry name" value="Acetolactate_synth_lsu"/>
</dbReference>
<feature type="compositionally biased region" description="Basic and acidic residues" evidence="11">
    <location>
        <begin position="494"/>
        <end position="503"/>
    </location>
</feature>
<name>A0ABX1FUF4_9PSEU</name>
<feature type="compositionally biased region" description="Polar residues" evidence="11">
    <location>
        <begin position="1"/>
        <end position="11"/>
    </location>
</feature>
<evidence type="ECO:0000256" key="4">
    <source>
        <dbReference type="ARBA" id="ARBA00007812"/>
    </source>
</evidence>
<dbReference type="PANTHER" id="PTHR18968:SF13">
    <property type="entry name" value="ACETOLACTATE SYNTHASE CATALYTIC SUBUNIT, MITOCHONDRIAL"/>
    <property type="match status" value="1"/>
</dbReference>
<evidence type="ECO:0000256" key="1">
    <source>
        <dbReference type="ARBA" id="ARBA00004974"/>
    </source>
</evidence>
<proteinExistence type="inferred from homology"/>
<evidence type="ECO:0000256" key="8">
    <source>
        <dbReference type="ARBA" id="ARBA00023304"/>
    </source>
</evidence>